<dbReference type="Proteomes" id="UP000767446">
    <property type="component" value="Unassembled WGS sequence"/>
</dbReference>
<evidence type="ECO:0000313" key="5">
    <source>
        <dbReference type="Proteomes" id="UP000767446"/>
    </source>
</evidence>
<comment type="catalytic activity">
    <reaction evidence="2">
        <text>2,5-diamino-6-hydroxy-4-(5-phosphoribosylamino)-pyrimidine + H2O = 2,5,6-triamino-4-hydroxypyrimidine + D-ribose 5-phosphate</text>
        <dbReference type="Rhea" id="RHEA:23436"/>
        <dbReference type="ChEBI" id="CHEBI:15377"/>
        <dbReference type="ChEBI" id="CHEBI:58614"/>
        <dbReference type="ChEBI" id="CHEBI:78346"/>
        <dbReference type="ChEBI" id="CHEBI:137796"/>
    </reaction>
</comment>
<protein>
    <submittedName>
        <fullName evidence="4">NADAR family protein</fullName>
    </submittedName>
</protein>
<organism evidence="4 5">
    <name type="scientific">Gomphosphaeria aponina SAG 52.96 = DSM 107014</name>
    <dbReference type="NCBI Taxonomy" id="1521640"/>
    <lineage>
        <taxon>Bacteria</taxon>
        <taxon>Bacillati</taxon>
        <taxon>Cyanobacteriota</taxon>
        <taxon>Cyanophyceae</taxon>
        <taxon>Oscillatoriophycideae</taxon>
        <taxon>Chroococcales</taxon>
        <taxon>Gomphosphaeriaceae</taxon>
        <taxon>Gomphosphaeria</taxon>
    </lineage>
</organism>
<reference evidence="4" key="1">
    <citation type="submission" date="2021-02" db="EMBL/GenBank/DDBJ databases">
        <title>Metagenome analyses of Stigonema ocellatum DSM 106950, Chlorogloea purpurea SAG 13.99 and Gomphosphaeria aponina DSM 107014.</title>
        <authorList>
            <person name="Marter P."/>
            <person name="Huang S."/>
        </authorList>
    </citation>
    <scope>NUCLEOTIDE SEQUENCE</scope>
    <source>
        <strain evidence="4">JP213</strain>
    </source>
</reference>
<evidence type="ECO:0000313" key="4">
    <source>
        <dbReference type="EMBL" id="MBR8828977.1"/>
    </source>
</evidence>
<dbReference type="EMBL" id="JADQBC010000099">
    <property type="protein sequence ID" value="MBR8828977.1"/>
    <property type="molecule type" value="Genomic_DNA"/>
</dbReference>
<dbReference type="CDD" id="cd15457">
    <property type="entry name" value="NADAR"/>
    <property type="match status" value="1"/>
</dbReference>
<sequence length="146" mass="17045">MTIYFYSPREQPYGFFSNFSRHGFELDGFWWSTNEHYYQAQKFVETDQLWFEKILAVKTPQAAAKMGRSPSHPLPTNWELVKDSIMEKGVLQKFTTHPEIKQLLIATGSELIVEKSPRDYYWGGGKDGTGQNKLGEILMKVRDKFR</sequence>
<accession>A0A941GUW8</accession>
<comment type="catalytic activity">
    <reaction evidence="1">
        <text>5-amino-6-(5-phospho-D-ribosylamino)uracil + H2O = 5,6-diaminouracil + D-ribose 5-phosphate</text>
        <dbReference type="Rhea" id="RHEA:55020"/>
        <dbReference type="ChEBI" id="CHEBI:15377"/>
        <dbReference type="ChEBI" id="CHEBI:46252"/>
        <dbReference type="ChEBI" id="CHEBI:58453"/>
        <dbReference type="ChEBI" id="CHEBI:78346"/>
    </reaction>
</comment>
<feature type="domain" description="NADAR" evidence="3">
    <location>
        <begin position="4"/>
        <end position="146"/>
    </location>
</feature>
<dbReference type="Pfam" id="PF08719">
    <property type="entry name" value="NADAR"/>
    <property type="match status" value="1"/>
</dbReference>
<dbReference type="SUPFAM" id="SSF143990">
    <property type="entry name" value="YbiA-like"/>
    <property type="match status" value="1"/>
</dbReference>
<dbReference type="InterPro" id="IPR012816">
    <property type="entry name" value="NADAR"/>
</dbReference>
<dbReference type="InterPro" id="IPR037238">
    <property type="entry name" value="YbiA-like_sf"/>
</dbReference>
<evidence type="ECO:0000256" key="1">
    <source>
        <dbReference type="ARBA" id="ARBA00000022"/>
    </source>
</evidence>
<comment type="caution">
    <text evidence="4">The sequence shown here is derived from an EMBL/GenBank/DDBJ whole genome shotgun (WGS) entry which is preliminary data.</text>
</comment>
<dbReference type="Gene3D" id="1.10.357.40">
    <property type="entry name" value="YbiA-like"/>
    <property type="match status" value="1"/>
</dbReference>
<name>A0A941GUW8_9CHRO</name>
<evidence type="ECO:0000259" key="3">
    <source>
        <dbReference type="Pfam" id="PF08719"/>
    </source>
</evidence>
<proteinExistence type="predicted"/>
<evidence type="ECO:0000256" key="2">
    <source>
        <dbReference type="ARBA" id="ARBA00000751"/>
    </source>
</evidence>
<gene>
    <name evidence="4" type="ORF">DSM107014_13940</name>
</gene>
<dbReference type="AlphaFoldDB" id="A0A941GUW8"/>
<dbReference type="NCBIfam" id="TIGR02464">
    <property type="entry name" value="ribofla_fusion"/>
    <property type="match status" value="1"/>
</dbReference>